<feature type="non-terminal residue" evidence="1">
    <location>
        <position position="391"/>
    </location>
</feature>
<proteinExistence type="predicted"/>
<evidence type="ECO:0000313" key="2">
    <source>
        <dbReference type="Proteomes" id="UP000789920"/>
    </source>
</evidence>
<protein>
    <submittedName>
        <fullName evidence="1">16199_t:CDS:1</fullName>
    </submittedName>
</protein>
<gene>
    <name evidence="1" type="ORF">RPERSI_LOCUS21331</name>
</gene>
<evidence type="ECO:0000313" key="1">
    <source>
        <dbReference type="EMBL" id="CAG8802491.1"/>
    </source>
</evidence>
<keyword evidence="2" id="KW-1185">Reference proteome</keyword>
<sequence length="391" mass="44007">MSEVQDDSQKPKDENLKDENLKDEKPKDEITKDEKPKDENLKDENYDKILERRIVRKCDFYMLPVLTVLYLLGIIDRANIGNAAIAGFDYKYLNTSPAAFNFAIAVYFIAYMIFEIPASLMTKILGFPIWIPIIMFCWAAASMSQAACTNVVQLGIVRFLLGMAEAGFPPSVIEYVGLFYARKELTLRYSIFMTLISIAGAFSGIAAFFIVQISGTSLHGFQWLFLIEGIPTIITAIVIALYMTRGPADARFLTPEERKFAVDRLRPEGGPTDVDRSTAKAQIKLAFTDIKVYVYLIMLMLASVPFNSLNFFLPTLVKQLGYTNVQAQLMVVPPLAIATIWMTINSWASDKYQTRTLNLMAAYLLSITGLIGLLATDATNPNLYHLRYFFT</sequence>
<dbReference type="Proteomes" id="UP000789920">
    <property type="component" value="Unassembled WGS sequence"/>
</dbReference>
<organism evidence="1 2">
    <name type="scientific">Racocetra persica</name>
    <dbReference type="NCBI Taxonomy" id="160502"/>
    <lineage>
        <taxon>Eukaryota</taxon>
        <taxon>Fungi</taxon>
        <taxon>Fungi incertae sedis</taxon>
        <taxon>Mucoromycota</taxon>
        <taxon>Glomeromycotina</taxon>
        <taxon>Glomeromycetes</taxon>
        <taxon>Diversisporales</taxon>
        <taxon>Gigasporaceae</taxon>
        <taxon>Racocetra</taxon>
    </lineage>
</organism>
<dbReference type="EMBL" id="CAJVQC010062253">
    <property type="protein sequence ID" value="CAG8802491.1"/>
    <property type="molecule type" value="Genomic_DNA"/>
</dbReference>
<accession>A0ACA9RP39</accession>
<comment type="caution">
    <text evidence="1">The sequence shown here is derived from an EMBL/GenBank/DDBJ whole genome shotgun (WGS) entry which is preliminary data.</text>
</comment>
<reference evidence="1" key="1">
    <citation type="submission" date="2021-06" db="EMBL/GenBank/DDBJ databases">
        <authorList>
            <person name="Kallberg Y."/>
            <person name="Tangrot J."/>
            <person name="Rosling A."/>
        </authorList>
    </citation>
    <scope>NUCLEOTIDE SEQUENCE</scope>
    <source>
        <strain evidence="1">MA461A</strain>
    </source>
</reference>
<name>A0ACA9RP39_9GLOM</name>